<evidence type="ECO:0000313" key="1">
    <source>
        <dbReference type="EMBL" id="KMO82684.1"/>
    </source>
</evidence>
<dbReference type="RefSeq" id="WP_048469192.1">
    <property type="nucleotide sequence ID" value="NZ_JYNL01000009.1"/>
</dbReference>
<reference evidence="1 2" key="1">
    <citation type="journal article" date="2015" name="Genome Biol. Evol.">
        <title>Characterization of Three Mycobacterium spp. with Potential Use in Bioremediation by Genome Sequencing and Comparative Genomics.</title>
        <authorList>
            <person name="Das S."/>
            <person name="Pettersson B.M."/>
            <person name="Behra P.R."/>
            <person name="Ramesh M."/>
            <person name="Dasgupta S."/>
            <person name="Bhattacharya A."/>
            <person name="Kirsebom L.A."/>
        </authorList>
    </citation>
    <scope>NUCLEOTIDE SEQUENCE [LARGE SCALE GENOMIC DNA]</scope>
    <source>
        <strain evidence="1 2">DSM 43826</strain>
    </source>
</reference>
<gene>
    <name evidence="1" type="ORF">MCHLDSM_01307</name>
</gene>
<comment type="caution">
    <text evidence="1">The sequence shown here is derived from an EMBL/GenBank/DDBJ whole genome shotgun (WGS) entry which is preliminary data.</text>
</comment>
<dbReference type="PATRIC" id="fig|37916.4.peg.1200"/>
<organism evidence="1 2">
    <name type="scientific">Mycolicibacterium chlorophenolicum</name>
    <dbReference type="NCBI Taxonomy" id="37916"/>
    <lineage>
        <taxon>Bacteria</taxon>
        <taxon>Bacillati</taxon>
        <taxon>Actinomycetota</taxon>
        <taxon>Actinomycetes</taxon>
        <taxon>Mycobacteriales</taxon>
        <taxon>Mycobacteriaceae</taxon>
        <taxon>Mycolicibacterium</taxon>
    </lineage>
</organism>
<accession>A0A0J6WJB5</accession>
<keyword evidence="2" id="KW-1185">Reference proteome</keyword>
<evidence type="ECO:0000313" key="2">
    <source>
        <dbReference type="Proteomes" id="UP000036513"/>
    </source>
</evidence>
<dbReference type="EMBL" id="JYNL01000009">
    <property type="protein sequence ID" value="KMO82684.1"/>
    <property type="molecule type" value="Genomic_DNA"/>
</dbReference>
<dbReference type="STRING" id="37916.MCHLDSM_01307"/>
<protein>
    <submittedName>
        <fullName evidence="1">Uncharacterized protein</fullName>
    </submittedName>
</protein>
<dbReference type="Proteomes" id="UP000036513">
    <property type="component" value="Unassembled WGS sequence"/>
</dbReference>
<sequence length="89" mass="9791">MTDHPRQLDRIAEKNGWTVTPGCSAFHGGQRPNGDQIVAYERFATQILVEWTPQGGAASVVKNPHNANEIRTQGAVGLLDVQTWLQEPL</sequence>
<name>A0A0J6WJB5_9MYCO</name>
<dbReference type="AlphaFoldDB" id="A0A0J6WJB5"/>
<proteinExistence type="predicted"/>